<keyword evidence="1" id="KW-0175">Coiled coil</keyword>
<name>F7YCA3_MESOW</name>
<dbReference type="AlphaFoldDB" id="F7YCA3"/>
<feature type="region of interest" description="Disordered" evidence="2">
    <location>
        <begin position="363"/>
        <end position="387"/>
    </location>
</feature>
<dbReference type="STRING" id="536019.Mesop_2158"/>
<reference evidence="3 4" key="1">
    <citation type="submission" date="2010-10" db="EMBL/GenBank/DDBJ databases">
        <title>Complete sequence of Mesorhizobium opportunistum WSM2075.</title>
        <authorList>
            <consortium name="US DOE Joint Genome Institute"/>
            <person name="Lucas S."/>
            <person name="Copeland A."/>
            <person name="Lapidus A."/>
            <person name="Cheng J.-F."/>
            <person name="Bruce D."/>
            <person name="Goodwin L."/>
            <person name="Pitluck S."/>
            <person name="Chertkov O."/>
            <person name="Misra M."/>
            <person name="Detter J.C."/>
            <person name="Han C."/>
            <person name="Tapia R."/>
            <person name="Land M."/>
            <person name="Hauser L."/>
            <person name="Kyrpides N."/>
            <person name="Ovchinnikova G."/>
            <person name="Mavrommatis K.M."/>
            <person name="Tiwari R.P."/>
            <person name="Howieson J.G."/>
            <person name="O'Hara G.W."/>
            <person name="Nandasena K.G."/>
            <person name="Woyke T."/>
        </authorList>
    </citation>
    <scope>NUCLEOTIDE SEQUENCE [LARGE SCALE GENOMIC DNA]</scope>
    <source>
        <strain evidence="4">LMG 24607 / HAMBI 3007 / WSM2075</strain>
    </source>
</reference>
<dbReference type="EMBL" id="CP002279">
    <property type="protein sequence ID" value="AEH86636.1"/>
    <property type="molecule type" value="Genomic_DNA"/>
</dbReference>
<dbReference type="RefSeq" id="WP_013893360.1">
    <property type="nucleotide sequence ID" value="NC_015675.1"/>
</dbReference>
<sequence>MAETEEDYRFNRRLERLELITAILALNPGFEPDRSALKRLKKALRWDRSHPLDDQNMYELARAIVNGKSRVTEDIGYEGDGPFNTYRFYGQMSYIERQSKRLEVQITQLQRAQRQADIEIHSWLTIQSMGLDTKAVPLTRFIPLKVYLSDTTDTKVDEVAAALSDLVEAVDFEIADEFPGIRGSWFQKWFAKTKEVATSDAVTQRLAKVEHALEIKGLALPQAEADDKLASAVERLSKSTESVPHAAMQVGSILFVKVTVRGVPSMQVRTLSATEMIQLERNPGLLASPQDILKRLSDLCSDEASSDEKKADLAKPSVPPIHDNMDSIKKYITKANGKLASKGPSVLSVEQLRILEDLLAKEGIKNSKQDSPPPLLGAPKSPKNPRG</sequence>
<proteinExistence type="predicted"/>
<organism evidence="3 4">
    <name type="scientific">Mesorhizobium opportunistum (strain LMG 24607 / HAMBI 3007 / WSM2075)</name>
    <dbReference type="NCBI Taxonomy" id="536019"/>
    <lineage>
        <taxon>Bacteria</taxon>
        <taxon>Pseudomonadati</taxon>
        <taxon>Pseudomonadota</taxon>
        <taxon>Alphaproteobacteria</taxon>
        <taxon>Hyphomicrobiales</taxon>
        <taxon>Phyllobacteriaceae</taxon>
        <taxon>Mesorhizobium</taxon>
    </lineage>
</organism>
<accession>F7YCA3</accession>
<evidence type="ECO:0000313" key="3">
    <source>
        <dbReference type="EMBL" id="AEH86636.1"/>
    </source>
</evidence>
<gene>
    <name evidence="3" type="ordered locus">Mesop_2158</name>
</gene>
<feature type="coiled-coil region" evidence="1">
    <location>
        <begin position="92"/>
        <end position="119"/>
    </location>
</feature>
<protein>
    <submittedName>
        <fullName evidence="3">Uncharacterized protein</fullName>
    </submittedName>
</protein>
<evidence type="ECO:0000256" key="1">
    <source>
        <dbReference type="SAM" id="Coils"/>
    </source>
</evidence>
<dbReference type="Proteomes" id="UP000001623">
    <property type="component" value="Chromosome"/>
</dbReference>
<dbReference type="HOGENOM" id="CLU_713311_0_0_5"/>
<evidence type="ECO:0000313" key="4">
    <source>
        <dbReference type="Proteomes" id="UP000001623"/>
    </source>
</evidence>
<evidence type="ECO:0000256" key="2">
    <source>
        <dbReference type="SAM" id="MobiDB-lite"/>
    </source>
</evidence>
<dbReference type="eggNOG" id="ENOG5033HF8">
    <property type="taxonomic scope" value="Bacteria"/>
</dbReference>
<dbReference type="KEGG" id="mop:Mesop_2158"/>